<dbReference type="GO" id="GO:0000027">
    <property type="term" value="P:ribosomal large subunit assembly"/>
    <property type="evidence" value="ECO:0007669"/>
    <property type="project" value="TreeGrafter"/>
</dbReference>
<evidence type="ECO:0000256" key="6">
    <source>
        <dbReference type="ARBA" id="ARBA00023242"/>
    </source>
</evidence>
<reference evidence="8 9" key="1">
    <citation type="journal article" date="2023" name="BMC Biol.">
        <title>The compact genome of the sponge Oopsacas minuta (Hexactinellida) is lacking key metazoan core genes.</title>
        <authorList>
            <person name="Santini S."/>
            <person name="Schenkelaars Q."/>
            <person name="Jourda C."/>
            <person name="Duchesne M."/>
            <person name="Belahbib H."/>
            <person name="Rocher C."/>
            <person name="Selva M."/>
            <person name="Riesgo A."/>
            <person name="Vervoort M."/>
            <person name="Leys S.P."/>
            <person name="Kodjabachian L."/>
            <person name="Le Bivic A."/>
            <person name="Borchiellini C."/>
            <person name="Claverie J.M."/>
            <person name="Renard E."/>
        </authorList>
    </citation>
    <scope>NUCLEOTIDE SEQUENCE [LARGE SCALE GENOMIC DNA]</scope>
    <source>
        <strain evidence="8">SPO-2</strain>
    </source>
</reference>
<evidence type="ECO:0000256" key="5">
    <source>
        <dbReference type="ARBA" id="ARBA00022517"/>
    </source>
</evidence>
<feature type="region of interest" description="Disordered" evidence="7">
    <location>
        <begin position="119"/>
        <end position="156"/>
    </location>
</feature>
<dbReference type="InterPro" id="IPR011687">
    <property type="entry name" value="Nop53/GLTSCR2"/>
</dbReference>
<accession>A0AAV7JQX0</accession>
<evidence type="ECO:0000313" key="9">
    <source>
        <dbReference type="Proteomes" id="UP001165289"/>
    </source>
</evidence>
<sequence>MFCEPIWEDKTTVNKTPDSDFVELIAKVTKPKLKVPQSVLHGRTEKRNPLLPAVLLPHPGASYRPKEDEHTQLLQSVRTGEERRQRAEHKLRRSLRGMRYMSKKDIRKEERQQMREGLFKASERKSESDDNATLVTTSDNKQKVKKKKRKRKGVAMERRRALLEHEKRKLDIRQSEDIKNIKSLIKQLDIHTTLKKKRHSPLTKRLGKLRYHEPIREFQLRSQIAPGLGRLVAEGNLLRDRYKSLQKRNIIEVRQKKILKRKYQLKAYQKNSYKEFT</sequence>
<evidence type="ECO:0000256" key="2">
    <source>
        <dbReference type="ARBA" id="ARBA00004642"/>
    </source>
</evidence>
<organism evidence="8 9">
    <name type="scientific">Oopsacas minuta</name>
    <dbReference type="NCBI Taxonomy" id="111878"/>
    <lineage>
        <taxon>Eukaryota</taxon>
        <taxon>Metazoa</taxon>
        <taxon>Porifera</taxon>
        <taxon>Hexactinellida</taxon>
        <taxon>Hexasterophora</taxon>
        <taxon>Lyssacinosida</taxon>
        <taxon>Leucopsacidae</taxon>
        <taxon>Oopsacas</taxon>
    </lineage>
</organism>
<name>A0AAV7JQX0_9METZ</name>
<comment type="subcellular location">
    <subcellularLocation>
        <location evidence="1">Nucleus</location>
        <location evidence="1">Nucleolus</location>
    </subcellularLocation>
    <subcellularLocation>
        <location evidence="2">Nucleus</location>
        <location evidence="2">Nucleoplasm</location>
    </subcellularLocation>
</comment>
<feature type="compositionally biased region" description="Basic residues" evidence="7">
    <location>
        <begin position="143"/>
        <end position="153"/>
    </location>
</feature>
<dbReference type="PIRSF" id="PIRSF017302">
    <property type="entry name" value="Gltscr2"/>
    <property type="match status" value="1"/>
</dbReference>
<feature type="compositionally biased region" description="Basic and acidic residues" evidence="7">
    <location>
        <begin position="119"/>
        <end position="128"/>
    </location>
</feature>
<dbReference type="GO" id="GO:0006364">
    <property type="term" value="P:rRNA processing"/>
    <property type="evidence" value="ECO:0007669"/>
    <property type="project" value="TreeGrafter"/>
</dbReference>
<keyword evidence="6" id="KW-0539">Nucleus</keyword>
<dbReference type="EMBL" id="JAKMXF010000310">
    <property type="protein sequence ID" value="KAI6650750.1"/>
    <property type="molecule type" value="Genomic_DNA"/>
</dbReference>
<dbReference type="AlphaFoldDB" id="A0AAV7JQX0"/>
<evidence type="ECO:0000256" key="1">
    <source>
        <dbReference type="ARBA" id="ARBA00004604"/>
    </source>
</evidence>
<gene>
    <name evidence="8" type="ORF">LOD99_7801</name>
</gene>
<protein>
    <recommendedName>
        <fullName evidence="4">Ribosome biogenesis protein NOP53</fullName>
    </recommendedName>
</protein>
<comment type="similarity">
    <text evidence="3">Belongs to the NOP53 family.</text>
</comment>
<evidence type="ECO:0000313" key="8">
    <source>
        <dbReference type="EMBL" id="KAI6650750.1"/>
    </source>
</evidence>
<dbReference type="PANTHER" id="PTHR14211">
    <property type="entry name" value="GLIOMA SUPPRESSOR CANDIDATE REGION GENE 2"/>
    <property type="match status" value="1"/>
</dbReference>
<keyword evidence="9" id="KW-1185">Reference proteome</keyword>
<dbReference type="GO" id="GO:0005654">
    <property type="term" value="C:nucleoplasm"/>
    <property type="evidence" value="ECO:0007669"/>
    <property type="project" value="UniProtKB-SubCell"/>
</dbReference>
<proteinExistence type="inferred from homology"/>
<dbReference type="Proteomes" id="UP001165289">
    <property type="component" value="Unassembled WGS sequence"/>
</dbReference>
<keyword evidence="5" id="KW-0690">Ribosome biogenesis</keyword>
<evidence type="ECO:0000256" key="3">
    <source>
        <dbReference type="ARBA" id="ARBA00008838"/>
    </source>
</evidence>
<dbReference type="GO" id="GO:0005730">
    <property type="term" value="C:nucleolus"/>
    <property type="evidence" value="ECO:0007669"/>
    <property type="project" value="UniProtKB-SubCell"/>
</dbReference>
<comment type="caution">
    <text evidence="8">The sequence shown here is derived from an EMBL/GenBank/DDBJ whole genome shotgun (WGS) entry which is preliminary data.</text>
</comment>
<dbReference type="GO" id="GO:0008097">
    <property type="term" value="F:5S rRNA binding"/>
    <property type="evidence" value="ECO:0007669"/>
    <property type="project" value="TreeGrafter"/>
</dbReference>
<evidence type="ECO:0000256" key="7">
    <source>
        <dbReference type="SAM" id="MobiDB-lite"/>
    </source>
</evidence>
<evidence type="ECO:0000256" key="4">
    <source>
        <dbReference type="ARBA" id="ARBA00018339"/>
    </source>
</evidence>
<dbReference type="Pfam" id="PF07767">
    <property type="entry name" value="Nop53"/>
    <property type="match status" value="1"/>
</dbReference>
<dbReference type="PANTHER" id="PTHR14211:SF7">
    <property type="entry name" value="RIBOSOME BIOGENESIS PROTEIN NOP53"/>
    <property type="match status" value="1"/>
</dbReference>